<reference evidence="12 13" key="1">
    <citation type="submission" date="2017-03" db="EMBL/GenBank/DDBJ databases">
        <title>Genome sequence of Clostridium thermoalcaliphilum DSM 7309.</title>
        <authorList>
            <person name="Poehlein A."/>
            <person name="Daniel R."/>
        </authorList>
    </citation>
    <scope>NUCLEOTIDE SEQUENCE [LARGE SCALE GENOMIC DNA]</scope>
    <source>
        <strain evidence="12 13">DSM 7309</strain>
    </source>
</reference>
<evidence type="ECO:0000256" key="1">
    <source>
        <dbReference type="ARBA" id="ARBA00022679"/>
    </source>
</evidence>
<dbReference type="STRING" id="29349.CLOTH_19850"/>
<dbReference type="GO" id="GO:0046872">
    <property type="term" value="F:metal ion binding"/>
    <property type="evidence" value="ECO:0007669"/>
    <property type="project" value="UniProtKB-KW"/>
</dbReference>
<evidence type="ECO:0000256" key="8">
    <source>
        <dbReference type="ARBA" id="ARBA00023118"/>
    </source>
</evidence>
<evidence type="ECO:0000256" key="3">
    <source>
        <dbReference type="ARBA" id="ARBA00022723"/>
    </source>
</evidence>
<dbReference type="GO" id="GO:0051607">
    <property type="term" value="P:defense response to virus"/>
    <property type="evidence" value="ECO:0007669"/>
    <property type="project" value="UniProtKB-KW"/>
</dbReference>
<sequence>MAQIQKQFEDFHDEIKLKRFDENATLREKRDIIIKKIEDGLDDKFKDDENGVPSVEFIDQGSYAVDLGIIPEDGDYDIDEGAIFDLYIEDYSDPTELKKWIKEIMEGHTLTPPKIKNPCVTITYSQDEEPIYHVDIPVYAKSKNDSELYIAWGKEHSNNENKYWDPADPKGLNEHIKNRFSGDDKKQFKRIVRYLKKWKDVCFKSSRNSRPPSVGITIAACEMFNPHTEYNSLSGKTEYVDLKALKNFVWNLKNKFTCEWDSEREEYLYSIYLELPVTPKKDIFSKMSKLQMTDFYNELDELYDALVKAEADSDPHTACKLLVDYFGSKFPVPEAKESRYQVGKSNSPSSFSA</sequence>
<evidence type="ECO:0000256" key="9">
    <source>
        <dbReference type="ARBA" id="ARBA00044145"/>
    </source>
</evidence>
<dbReference type="EMBL" id="MZGW01000012">
    <property type="protein sequence ID" value="OPJ54764.1"/>
    <property type="molecule type" value="Genomic_DNA"/>
</dbReference>
<comment type="catalytic activity">
    <reaction evidence="10">
        <text>GTP + ATP = 3',3'-cGAMP + 2 diphosphate</text>
        <dbReference type="Rhea" id="RHEA:35647"/>
        <dbReference type="ChEBI" id="CHEBI:30616"/>
        <dbReference type="ChEBI" id="CHEBI:33019"/>
        <dbReference type="ChEBI" id="CHEBI:37565"/>
        <dbReference type="ChEBI" id="CHEBI:71501"/>
    </reaction>
    <physiologicalReaction direction="left-to-right" evidence="10">
        <dbReference type="Rhea" id="RHEA:35648"/>
    </physiologicalReaction>
</comment>
<keyword evidence="13" id="KW-1185">Reference proteome</keyword>
<keyword evidence="4" id="KW-0547">Nucleotide-binding</keyword>
<keyword evidence="7" id="KW-0546">Nucleotide metabolism</keyword>
<keyword evidence="2" id="KW-0548">Nucleotidyltransferase</keyword>
<dbReference type="GO" id="GO:0009117">
    <property type="term" value="P:nucleotide metabolic process"/>
    <property type="evidence" value="ECO:0007669"/>
    <property type="project" value="UniProtKB-KW"/>
</dbReference>
<dbReference type="GO" id="GO:0005524">
    <property type="term" value="F:ATP binding"/>
    <property type="evidence" value="ECO:0007669"/>
    <property type="project" value="UniProtKB-KW"/>
</dbReference>
<organism evidence="12 13">
    <name type="scientific">Alkalithermobacter paradoxus</name>
    <dbReference type="NCBI Taxonomy" id="29349"/>
    <lineage>
        <taxon>Bacteria</taxon>
        <taxon>Bacillati</taxon>
        <taxon>Bacillota</taxon>
        <taxon>Clostridia</taxon>
        <taxon>Peptostreptococcales</taxon>
        <taxon>Tepidibacteraceae</taxon>
        <taxon>Alkalithermobacter</taxon>
    </lineage>
</organism>
<keyword evidence="1" id="KW-0808">Transferase</keyword>
<dbReference type="RefSeq" id="WP_079413601.1">
    <property type="nucleotide sequence ID" value="NZ_MZGW01000012.1"/>
</dbReference>
<evidence type="ECO:0000259" key="11">
    <source>
        <dbReference type="Pfam" id="PF21654"/>
    </source>
</evidence>
<dbReference type="Pfam" id="PF21654">
    <property type="entry name" value="DncV-like_NTFase"/>
    <property type="match status" value="1"/>
</dbReference>
<evidence type="ECO:0000313" key="13">
    <source>
        <dbReference type="Proteomes" id="UP000190140"/>
    </source>
</evidence>
<evidence type="ECO:0000256" key="5">
    <source>
        <dbReference type="ARBA" id="ARBA00022840"/>
    </source>
</evidence>
<feature type="domain" description="Cyclic GMP-AMP synthase DncV-like nucleotidyltransferase" evidence="11">
    <location>
        <begin position="56"/>
        <end position="139"/>
    </location>
</feature>
<dbReference type="GO" id="GO:0016779">
    <property type="term" value="F:nucleotidyltransferase activity"/>
    <property type="evidence" value="ECO:0007669"/>
    <property type="project" value="UniProtKB-KW"/>
</dbReference>
<evidence type="ECO:0000256" key="6">
    <source>
        <dbReference type="ARBA" id="ARBA00022842"/>
    </source>
</evidence>
<comment type="caution">
    <text evidence="12">The sequence shown here is derived from an EMBL/GenBank/DDBJ whole genome shotgun (WGS) entry which is preliminary data.</text>
</comment>
<dbReference type="InterPro" id="IPR048445">
    <property type="entry name" value="DncV-like_NTFase"/>
</dbReference>
<keyword evidence="3" id="KW-0479">Metal-binding</keyword>
<gene>
    <name evidence="12" type="ORF">CLOTH_19850</name>
</gene>
<name>A0A1V4I4F4_9FIRM</name>
<keyword evidence="6" id="KW-0460">Magnesium</keyword>
<evidence type="ECO:0000256" key="4">
    <source>
        <dbReference type="ARBA" id="ARBA00022741"/>
    </source>
</evidence>
<protein>
    <recommendedName>
        <fullName evidence="9">Cyclic GMP-AMP synthase</fullName>
    </recommendedName>
</protein>
<dbReference type="OrthoDB" id="5569081at2"/>
<evidence type="ECO:0000256" key="10">
    <source>
        <dbReference type="ARBA" id="ARBA00048304"/>
    </source>
</evidence>
<proteinExistence type="predicted"/>
<accession>A0A1V4I4F4</accession>
<evidence type="ECO:0000256" key="2">
    <source>
        <dbReference type="ARBA" id="ARBA00022695"/>
    </source>
</evidence>
<dbReference type="AlphaFoldDB" id="A0A1V4I4F4"/>
<evidence type="ECO:0000256" key="7">
    <source>
        <dbReference type="ARBA" id="ARBA00023080"/>
    </source>
</evidence>
<keyword evidence="5" id="KW-0067">ATP-binding</keyword>
<evidence type="ECO:0000313" key="12">
    <source>
        <dbReference type="EMBL" id="OPJ54764.1"/>
    </source>
</evidence>
<keyword evidence="8" id="KW-0051">Antiviral defense</keyword>
<dbReference type="Proteomes" id="UP000190140">
    <property type="component" value="Unassembled WGS sequence"/>
</dbReference>